<organism evidence="1 2">
    <name type="scientific">Sediminicoccus rosea</name>
    <dbReference type="NCBI Taxonomy" id="1225128"/>
    <lineage>
        <taxon>Bacteria</taxon>
        <taxon>Pseudomonadati</taxon>
        <taxon>Pseudomonadota</taxon>
        <taxon>Alphaproteobacteria</taxon>
        <taxon>Acetobacterales</taxon>
        <taxon>Roseomonadaceae</taxon>
        <taxon>Sediminicoccus</taxon>
    </lineage>
</organism>
<keyword evidence="2" id="KW-1185">Reference proteome</keyword>
<accession>A0ABZ0PG23</accession>
<reference evidence="1 2" key="1">
    <citation type="submission" date="2023-11" db="EMBL/GenBank/DDBJ databases">
        <title>Arctic aerobic anoxygenic photoheterotroph Sediminicoccus rosea KRV36 adapts its photosynthesis to long days of polar summer.</title>
        <authorList>
            <person name="Tomasch J."/>
            <person name="Kopejtka K."/>
            <person name="Bily T."/>
            <person name="Gardiner A.T."/>
            <person name="Gardian Z."/>
            <person name="Shivaramu S."/>
            <person name="Koblizek M."/>
            <person name="Engelhardt F."/>
            <person name="Kaftan D."/>
        </authorList>
    </citation>
    <scope>NUCLEOTIDE SEQUENCE [LARGE SCALE GENOMIC DNA]</scope>
    <source>
        <strain evidence="1 2">R-30</strain>
    </source>
</reference>
<sequence length="360" mass="40294">MFADFVWGGFEGASHRRHDGKRVDSIAGTQHDRWAMLDHAILRSLGVRCARESLRWHLIERRRGEYDFTSALEQVRGARAAGMRVVWGLCHWGVPDHLDVMSPEFPRALADFARACVRMLRAEGADVAGWVPVNEMAFWAWAGGETGGFGPYLMKRGDQLKHQLVRGHLAAVRALREAGALEPIMVCEPLIWVVPREGRNEEAQARAEVEASFAALDQILAEDASAIDVVGFNYYPHNQWTLLRRTVRQGSRAYRPLRELLRDAARRFDRPIIISETGAEDPMGDAWLGYIAAEAQAALDLGVDLQALCVYPILDYPGWDNGRHCPCGPIGTEDGRRFVRPGQRAALQRLGALRARSPVR</sequence>
<dbReference type="Proteomes" id="UP001305521">
    <property type="component" value="Chromosome"/>
</dbReference>
<evidence type="ECO:0000313" key="2">
    <source>
        <dbReference type="Proteomes" id="UP001305521"/>
    </source>
</evidence>
<protein>
    <submittedName>
        <fullName evidence="1">Family 1 glycosylhydrolase</fullName>
    </submittedName>
</protein>
<evidence type="ECO:0000313" key="1">
    <source>
        <dbReference type="EMBL" id="WPB84115.1"/>
    </source>
</evidence>
<dbReference type="EMBL" id="CP137852">
    <property type="protein sequence ID" value="WPB84115.1"/>
    <property type="molecule type" value="Genomic_DNA"/>
</dbReference>
<dbReference type="SUPFAM" id="SSF51445">
    <property type="entry name" value="(Trans)glycosidases"/>
    <property type="match status" value="1"/>
</dbReference>
<dbReference type="Gene3D" id="3.20.20.80">
    <property type="entry name" value="Glycosidases"/>
    <property type="match status" value="1"/>
</dbReference>
<name>A0ABZ0PG23_9PROT</name>
<gene>
    <name evidence="1" type="ORF">R9Z33_18690</name>
</gene>
<dbReference type="InterPro" id="IPR017853">
    <property type="entry name" value="GH"/>
</dbReference>
<proteinExistence type="predicted"/>
<dbReference type="RefSeq" id="WP_318648071.1">
    <property type="nucleotide sequence ID" value="NZ_CP137852.1"/>
</dbReference>